<dbReference type="KEGG" id="dov:DSCO28_52550"/>
<dbReference type="PANTHER" id="PTHR47627">
    <property type="entry name" value="RUBREDOXIN"/>
    <property type="match status" value="1"/>
</dbReference>
<dbReference type="AlphaFoldDB" id="A0A5K7ZWQ4"/>
<dbReference type="GO" id="GO:0043448">
    <property type="term" value="P:alkane catabolic process"/>
    <property type="evidence" value="ECO:0007669"/>
    <property type="project" value="TreeGrafter"/>
</dbReference>
<feature type="binding site" evidence="8">
    <location>
        <position position="9"/>
    </location>
    <ligand>
        <name>Fe cation</name>
        <dbReference type="ChEBI" id="CHEBI:24875"/>
    </ligand>
</feature>
<proteinExistence type="inferred from homology"/>
<gene>
    <name evidence="10" type="ORF">DSCO28_52550</name>
</gene>
<feature type="binding site" evidence="8">
    <location>
        <position position="6"/>
    </location>
    <ligand>
        <name>Fe cation</name>
        <dbReference type="ChEBI" id="CHEBI:24875"/>
    </ligand>
</feature>
<sequence>MDRYVCTICGYVYDPEAGDPDNGVAAGTKWEDVPDEWECPVCGASKEDFEKEE</sequence>
<dbReference type="InterPro" id="IPR024935">
    <property type="entry name" value="Rubredoxin_dom"/>
</dbReference>
<accession>A0A5K7ZWQ4</accession>
<evidence type="ECO:0000256" key="4">
    <source>
        <dbReference type="ARBA" id="ARBA00022723"/>
    </source>
</evidence>
<feature type="domain" description="Rubredoxin-like" evidence="9">
    <location>
        <begin position="1"/>
        <end position="52"/>
    </location>
</feature>
<dbReference type="InterPro" id="IPR024922">
    <property type="entry name" value="Rubredoxin"/>
</dbReference>
<dbReference type="PROSITE" id="PS00202">
    <property type="entry name" value="RUBREDOXIN"/>
    <property type="match status" value="1"/>
</dbReference>
<reference evidence="10 11" key="1">
    <citation type="submission" date="2019-11" db="EMBL/GenBank/DDBJ databases">
        <title>Comparative genomics of hydrocarbon-degrading Desulfosarcina strains.</title>
        <authorList>
            <person name="Watanabe M."/>
            <person name="Kojima H."/>
            <person name="Fukui M."/>
        </authorList>
    </citation>
    <scope>NUCLEOTIDE SEQUENCE [LARGE SCALE GENOMIC DNA]</scope>
    <source>
        <strain evidence="10 11">28bB2T</strain>
    </source>
</reference>
<dbReference type="PANTHER" id="PTHR47627:SF1">
    <property type="entry name" value="RUBREDOXIN-1-RELATED"/>
    <property type="match status" value="1"/>
</dbReference>
<comment type="similarity">
    <text evidence="2 7">Belongs to the rubredoxin family.</text>
</comment>
<evidence type="ECO:0000256" key="5">
    <source>
        <dbReference type="ARBA" id="ARBA00022982"/>
    </source>
</evidence>
<dbReference type="SUPFAM" id="SSF57802">
    <property type="entry name" value="Rubredoxin-like"/>
    <property type="match status" value="1"/>
</dbReference>
<evidence type="ECO:0000313" key="10">
    <source>
        <dbReference type="EMBL" id="BBO84689.1"/>
    </source>
</evidence>
<evidence type="ECO:0000259" key="9">
    <source>
        <dbReference type="PROSITE" id="PS50903"/>
    </source>
</evidence>
<dbReference type="PRINTS" id="PR00163">
    <property type="entry name" value="RUBREDOXIN"/>
</dbReference>
<keyword evidence="5 7" id="KW-0249">Electron transport</keyword>
<dbReference type="FunFam" id="2.20.28.10:FF:000001">
    <property type="entry name" value="Rubredoxin"/>
    <property type="match status" value="1"/>
</dbReference>
<keyword evidence="3 7" id="KW-0813">Transport</keyword>
<dbReference type="PROSITE" id="PS50903">
    <property type="entry name" value="RUBREDOXIN_LIKE"/>
    <property type="match status" value="1"/>
</dbReference>
<evidence type="ECO:0000313" key="11">
    <source>
        <dbReference type="Proteomes" id="UP000425960"/>
    </source>
</evidence>
<name>A0A5K7ZWQ4_9BACT</name>
<dbReference type="InterPro" id="IPR050526">
    <property type="entry name" value="Rubredoxin_ET"/>
</dbReference>
<evidence type="ECO:0000256" key="8">
    <source>
        <dbReference type="PIRSR" id="PIRSR000071-1"/>
    </source>
</evidence>
<evidence type="ECO:0000256" key="3">
    <source>
        <dbReference type="ARBA" id="ARBA00022448"/>
    </source>
</evidence>
<dbReference type="Proteomes" id="UP000425960">
    <property type="component" value="Chromosome"/>
</dbReference>
<evidence type="ECO:0000256" key="2">
    <source>
        <dbReference type="ARBA" id="ARBA00005337"/>
    </source>
</evidence>
<dbReference type="Gene3D" id="2.20.28.10">
    <property type="match status" value="1"/>
</dbReference>
<protein>
    <recommendedName>
        <fullName evidence="7">Rubredoxin</fullName>
    </recommendedName>
</protein>
<dbReference type="NCBIfam" id="NF045768">
    <property type="entry name" value="RubredRD"/>
    <property type="match status" value="1"/>
</dbReference>
<comment type="function">
    <text evidence="1">Rubredoxin is a small nonheme, iron protein lacking acid-labile sulfide. Its single Fe, chelated to 4 Cys, functions as an electron acceptor and may also stabilize the conformation of the molecule.</text>
</comment>
<dbReference type="CDD" id="cd00730">
    <property type="entry name" value="rubredoxin"/>
    <property type="match status" value="1"/>
</dbReference>
<dbReference type="Pfam" id="PF00301">
    <property type="entry name" value="Rubredoxin"/>
    <property type="match status" value="1"/>
</dbReference>
<evidence type="ECO:0000256" key="7">
    <source>
        <dbReference type="PIRNR" id="PIRNR000071"/>
    </source>
</evidence>
<keyword evidence="4 7" id="KW-0479">Metal-binding</keyword>
<keyword evidence="6 7" id="KW-0408">Iron</keyword>
<comment type="cofactor">
    <cofactor evidence="7 8">
        <name>Fe(3+)</name>
        <dbReference type="ChEBI" id="CHEBI:29034"/>
    </cofactor>
    <text evidence="7 8">Binds 1 Fe(3+) ion per subunit.</text>
</comment>
<dbReference type="GO" id="GO:0005506">
    <property type="term" value="F:iron ion binding"/>
    <property type="evidence" value="ECO:0007669"/>
    <property type="project" value="InterPro"/>
</dbReference>
<evidence type="ECO:0000256" key="1">
    <source>
        <dbReference type="ARBA" id="ARBA00002360"/>
    </source>
</evidence>
<feature type="binding site" evidence="8">
    <location>
        <position position="39"/>
    </location>
    <ligand>
        <name>Fe cation</name>
        <dbReference type="ChEBI" id="CHEBI:24875"/>
    </ligand>
</feature>
<organism evidence="10 11">
    <name type="scientific">Desulfosarcina ovata subsp. sediminis</name>
    <dbReference type="NCBI Taxonomy" id="885957"/>
    <lineage>
        <taxon>Bacteria</taxon>
        <taxon>Pseudomonadati</taxon>
        <taxon>Thermodesulfobacteriota</taxon>
        <taxon>Desulfobacteria</taxon>
        <taxon>Desulfobacterales</taxon>
        <taxon>Desulfosarcinaceae</taxon>
        <taxon>Desulfosarcina</taxon>
    </lineage>
</organism>
<dbReference type="PIRSF" id="PIRSF000071">
    <property type="entry name" value="Rubredoxin"/>
    <property type="match status" value="1"/>
</dbReference>
<dbReference type="RefSeq" id="WP_155312137.1">
    <property type="nucleotide sequence ID" value="NZ_AP021876.1"/>
</dbReference>
<dbReference type="GO" id="GO:0009055">
    <property type="term" value="F:electron transfer activity"/>
    <property type="evidence" value="ECO:0007669"/>
    <property type="project" value="InterPro"/>
</dbReference>
<dbReference type="InterPro" id="IPR018527">
    <property type="entry name" value="Rubredoxin_Fe_BS"/>
</dbReference>
<feature type="binding site" evidence="8">
    <location>
        <position position="42"/>
    </location>
    <ligand>
        <name>Fe cation</name>
        <dbReference type="ChEBI" id="CHEBI:24875"/>
    </ligand>
</feature>
<evidence type="ECO:0000256" key="6">
    <source>
        <dbReference type="ARBA" id="ARBA00023004"/>
    </source>
</evidence>
<dbReference type="EMBL" id="AP021876">
    <property type="protein sequence ID" value="BBO84689.1"/>
    <property type="molecule type" value="Genomic_DNA"/>
</dbReference>
<dbReference type="InterPro" id="IPR024934">
    <property type="entry name" value="Rubredoxin-like_dom"/>
</dbReference>